<keyword evidence="4" id="KW-0804">Transcription</keyword>
<dbReference type="PROSITE" id="PS50066">
    <property type="entry name" value="MADS_BOX_2"/>
    <property type="match status" value="1"/>
</dbReference>
<dbReference type="InterPro" id="IPR002100">
    <property type="entry name" value="TF_MADSbox"/>
</dbReference>
<evidence type="ECO:0000256" key="4">
    <source>
        <dbReference type="ARBA" id="ARBA00023163"/>
    </source>
</evidence>
<dbReference type="Pfam" id="PF00319">
    <property type="entry name" value="SRF-TF"/>
    <property type="match status" value="1"/>
</dbReference>
<evidence type="ECO:0000256" key="5">
    <source>
        <dbReference type="ARBA" id="ARBA00023242"/>
    </source>
</evidence>
<dbReference type="Proteomes" id="UP001202328">
    <property type="component" value="Unassembled WGS sequence"/>
</dbReference>
<dbReference type="PRINTS" id="PR00404">
    <property type="entry name" value="MADSDOMAIN"/>
</dbReference>
<protein>
    <recommendedName>
        <fullName evidence="6">MADS-box domain-containing protein</fullName>
    </recommendedName>
</protein>
<comment type="subcellular location">
    <subcellularLocation>
        <location evidence="1">Nucleus</location>
    </subcellularLocation>
</comment>
<evidence type="ECO:0000256" key="3">
    <source>
        <dbReference type="ARBA" id="ARBA00023125"/>
    </source>
</evidence>
<accession>A0AAD4SGX1</accession>
<organism evidence="7 8">
    <name type="scientific">Papaver atlanticum</name>
    <dbReference type="NCBI Taxonomy" id="357466"/>
    <lineage>
        <taxon>Eukaryota</taxon>
        <taxon>Viridiplantae</taxon>
        <taxon>Streptophyta</taxon>
        <taxon>Embryophyta</taxon>
        <taxon>Tracheophyta</taxon>
        <taxon>Spermatophyta</taxon>
        <taxon>Magnoliopsida</taxon>
        <taxon>Ranunculales</taxon>
        <taxon>Papaveraceae</taxon>
        <taxon>Papaveroideae</taxon>
        <taxon>Papaver</taxon>
    </lineage>
</organism>
<dbReference type="SUPFAM" id="SSF55455">
    <property type="entry name" value="SRF-like"/>
    <property type="match status" value="1"/>
</dbReference>
<dbReference type="Gene3D" id="3.40.1810.10">
    <property type="entry name" value="Transcription factor, MADS-box"/>
    <property type="match status" value="1"/>
</dbReference>
<keyword evidence="3" id="KW-0238">DNA-binding</keyword>
<proteinExistence type="predicted"/>
<dbReference type="InterPro" id="IPR050142">
    <property type="entry name" value="MADS-box/MEF2_TF"/>
</dbReference>
<evidence type="ECO:0000256" key="2">
    <source>
        <dbReference type="ARBA" id="ARBA00023015"/>
    </source>
</evidence>
<name>A0AAD4SGX1_9MAGN</name>
<evidence type="ECO:0000313" key="7">
    <source>
        <dbReference type="EMBL" id="KAI3906105.1"/>
    </source>
</evidence>
<dbReference type="PANTHER" id="PTHR48019">
    <property type="entry name" value="SERUM RESPONSE FACTOR HOMOLOG"/>
    <property type="match status" value="1"/>
</dbReference>
<dbReference type="InterPro" id="IPR036879">
    <property type="entry name" value="TF_MADSbox_sf"/>
</dbReference>
<dbReference type="AlphaFoldDB" id="A0AAD4SGX1"/>
<comment type="caution">
    <text evidence="7">The sequence shown here is derived from an EMBL/GenBank/DDBJ whole genome shotgun (WGS) entry which is preliminary data.</text>
</comment>
<evidence type="ECO:0000259" key="6">
    <source>
        <dbReference type="PROSITE" id="PS50066"/>
    </source>
</evidence>
<dbReference type="GO" id="GO:0046983">
    <property type="term" value="F:protein dimerization activity"/>
    <property type="evidence" value="ECO:0007669"/>
    <property type="project" value="InterPro"/>
</dbReference>
<dbReference type="EMBL" id="JAJJMB010010850">
    <property type="protein sequence ID" value="KAI3906105.1"/>
    <property type="molecule type" value="Genomic_DNA"/>
</dbReference>
<dbReference type="GO" id="GO:0005634">
    <property type="term" value="C:nucleus"/>
    <property type="evidence" value="ECO:0007669"/>
    <property type="project" value="UniProtKB-SubCell"/>
</dbReference>
<gene>
    <name evidence="7" type="ORF">MKW98_028715</name>
</gene>
<evidence type="ECO:0000256" key="1">
    <source>
        <dbReference type="ARBA" id="ARBA00004123"/>
    </source>
</evidence>
<keyword evidence="5" id="KW-0539">Nucleus</keyword>
<sequence>MGRRKVEIKYIENITKREATYSNRRSGILKKANDLTILCDAQVFLLMFPKSGTNAEYTSPSTTMKEFFDRYEKKKNVDLSASEDDVANSDLLQSLQNDLREQKEINKRLRKKIGQRTGQEESLNELSYGELLLLEEDLRQSLDEVRFEGERRRQGAGV</sequence>
<keyword evidence="8" id="KW-1185">Reference proteome</keyword>
<evidence type="ECO:0000313" key="8">
    <source>
        <dbReference type="Proteomes" id="UP001202328"/>
    </source>
</evidence>
<keyword evidence="2" id="KW-0805">Transcription regulation</keyword>
<feature type="domain" description="MADS-box" evidence="6">
    <location>
        <begin position="1"/>
        <end position="61"/>
    </location>
</feature>
<reference evidence="7" key="1">
    <citation type="submission" date="2022-04" db="EMBL/GenBank/DDBJ databases">
        <title>A functionally conserved STORR gene fusion in Papaver species that diverged 16.8 million years ago.</title>
        <authorList>
            <person name="Catania T."/>
        </authorList>
    </citation>
    <scope>NUCLEOTIDE SEQUENCE</scope>
    <source>
        <strain evidence="7">S-188037</strain>
    </source>
</reference>
<dbReference type="GO" id="GO:0003677">
    <property type="term" value="F:DNA binding"/>
    <property type="evidence" value="ECO:0007669"/>
    <property type="project" value="UniProtKB-KW"/>
</dbReference>
<dbReference type="SMART" id="SM00432">
    <property type="entry name" value="MADS"/>
    <property type="match status" value="1"/>
</dbReference>